<dbReference type="SUPFAM" id="SSF82199">
    <property type="entry name" value="SET domain"/>
    <property type="match status" value="1"/>
</dbReference>
<dbReference type="Proteomes" id="UP001630127">
    <property type="component" value="Unassembled WGS sequence"/>
</dbReference>
<feature type="region of interest" description="Disordered" evidence="1">
    <location>
        <begin position="80"/>
        <end position="120"/>
    </location>
</feature>
<evidence type="ECO:0000313" key="3">
    <source>
        <dbReference type="Proteomes" id="UP001630127"/>
    </source>
</evidence>
<comment type="caution">
    <text evidence="2">The sequence shown here is derived from an EMBL/GenBank/DDBJ whole genome shotgun (WGS) entry which is preliminary data.</text>
</comment>
<evidence type="ECO:0000256" key="1">
    <source>
        <dbReference type="SAM" id="MobiDB-lite"/>
    </source>
</evidence>
<keyword evidence="3" id="KW-1185">Reference proteome</keyword>
<dbReference type="InterPro" id="IPR050600">
    <property type="entry name" value="SETD3_SETD6_MTase"/>
</dbReference>
<sequence length="359" mass="40061">MIHDLPPITLSLSDKESKYVVVDFLLAHNHFQVASFASSASLGLELPLYGPSLAKDRPCAFGFNHKTGAEDVHFTSLVSEVESDEDADSEESENQMNDTTISQNSLARNGSPSRSDLEGSLTSGDDLTVLEMIMVKDVKARNEVFNTYGSLGNAALLHRYGFTEAENPYDILNIDLELVEKWSSSLFSCRHHRRGLSLWRKLDYSGCLSQTSEYFEISFIGEPEVELLVLLYIILLPDEGYHELDLVLSSRGDFYKSANPSLLEKSNVAFLKSSELNKDLLLTKSVCVALLSLADIRESLYGSSSLEDDIEALNKCCSMKEPSTYYSLVLRISERRILEKFRSYATCGGNIIITPKNLF</sequence>
<accession>A0ABD3ABC6</accession>
<dbReference type="PANTHER" id="PTHR13271">
    <property type="entry name" value="UNCHARACTERIZED PUTATIVE METHYLTRANSFERASE"/>
    <property type="match status" value="1"/>
</dbReference>
<name>A0ABD3ABC6_9GENT</name>
<feature type="compositionally biased region" description="Acidic residues" evidence="1">
    <location>
        <begin position="81"/>
        <end position="93"/>
    </location>
</feature>
<dbReference type="InterPro" id="IPR046341">
    <property type="entry name" value="SET_dom_sf"/>
</dbReference>
<dbReference type="AlphaFoldDB" id="A0ABD3ABC6"/>
<gene>
    <name evidence="2" type="ORF">ACH5RR_012783</name>
</gene>
<organism evidence="2 3">
    <name type="scientific">Cinchona calisaya</name>
    <dbReference type="NCBI Taxonomy" id="153742"/>
    <lineage>
        <taxon>Eukaryota</taxon>
        <taxon>Viridiplantae</taxon>
        <taxon>Streptophyta</taxon>
        <taxon>Embryophyta</taxon>
        <taxon>Tracheophyta</taxon>
        <taxon>Spermatophyta</taxon>
        <taxon>Magnoliopsida</taxon>
        <taxon>eudicotyledons</taxon>
        <taxon>Gunneridae</taxon>
        <taxon>Pentapetalae</taxon>
        <taxon>asterids</taxon>
        <taxon>lamiids</taxon>
        <taxon>Gentianales</taxon>
        <taxon>Rubiaceae</taxon>
        <taxon>Cinchonoideae</taxon>
        <taxon>Cinchoneae</taxon>
        <taxon>Cinchona</taxon>
    </lineage>
</organism>
<dbReference type="Gene3D" id="3.90.1410.10">
    <property type="entry name" value="set domain protein methyltransferase, domain 1"/>
    <property type="match status" value="1"/>
</dbReference>
<proteinExistence type="predicted"/>
<feature type="compositionally biased region" description="Polar residues" evidence="1">
    <location>
        <begin position="94"/>
        <end position="120"/>
    </location>
</feature>
<dbReference type="PANTHER" id="PTHR13271:SF34">
    <property type="entry name" value="N-LYSINE METHYLTRANSFERASE SETD6"/>
    <property type="match status" value="1"/>
</dbReference>
<evidence type="ECO:0000313" key="2">
    <source>
        <dbReference type="EMBL" id="KAL3528127.1"/>
    </source>
</evidence>
<protein>
    <submittedName>
        <fullName evidence="2">Uncharacterized protein</fullName>
    </submittedName>
</protein>
<dbReference type="EMBL" id="JBJUIK010000005">
    <property type="protein sequence ID" value="KAL3528127.1"/>
    <property type="molecule type" value="Genomic_DNA"/>
</dbReference>
<reference evidence="2 3" key="1">
    <citation type="submission" date="2024-11" db="EMBL/GenBank/DDBJ databases">
        <title>A near-complete genome assembly of Cinchona calisaya.</title>
        <authorList>
            <person name="Lian D.C."/>
            <person name="Zhao X.W."/>
            <person name="Wei L."/>
        </authorList>
    </citation>
    <scope>NUCLEOTIDE SEQUENCE [LARGE SCALE GENOMIC DNA]</scope>
    <source>
        <tissue evidence="2">Nenye</tissue>
    </source>
</reference>